<keyword evidence="2" id="KW-1185">Reference proteome</keyword>
<gene>
    <name evidence="1" type="ORF">SVIO_112270</name>
</gene>
<reference evidence="1 2" key="1">
    <citation type="journal article" date="2020" name="Int. J. Syst. Evol. Microbiol.">
        <title>Reclassification of Streptomyces castelarensis and Streptomyces sporoclivatus as later heterotypic synonyms of Streptomyces antimycoticus.</title>
        <authorList>
            <person name="Komaki H."/>
            <person name="Tamura T."/>
        </authorList>
    </citation>
    <scope>NUCLEOTIDE SEQUENCE [LARGE SCALE GENOMIC DNA]</scope>
    <source>
        <strain evidence="1 2">NBRC 13459</strain>
    </source>
</reference>
<protein>
    <submittedName>
        <fullName evidence="1">Uncharacterized protein</fullName>
    </submittedName>
</protein>
<dbReference type="AlphaFoldDB" id="A0A4D4LJG4"/>
<dbReference type="Proteomes" id="UP000301309">
    <property type="component" value="Unassembled WGS sequence"/>
</dbReference>
<sequence length="254" mass="27772">MTPAQKSATDVAAEATGPKIIIVIQQKGGAGKSTITVNLAAVSGRSSVMQNDIEDAAVIAAGIDPQGSLEDWADRVPEEALPFDYLVTRGEVGVLTKLREDPTRKRIIVDTPGFMEIDPDAAWGADPLGESRVADALREVLDLAHLAIVPITPEWLSWKPAEFTIERILKPRKIPFLVVINLHDPRDGDPALDAVKKWIDEHGYPRMSDPIRKYKIHAHAAENGLTVVEYKESGTALRAREDFMSLALTVEQAL</sequence>
<organism evidence="1 2">
    <name type="scientific">Streptomyces violaceusniger</name>
    <dbReference type="NCBI Taxonomy" id="68280"/>
    <lineage>
        <taxon>Bacteria</taxon>
        <taxon>Bacillati</taxon>
        <taxon>Actinomycetota</taxon>
        <taxon>Actinomycetes</taxon>
        <taxon>Kitasatosporales</taxon>
        <taxon>Streptomycetaceae</taxon>
        <taxon>Streptomyces</taxon>
        <taxon>Streptomyces violaceusniger group</taxon>
    </lineage>
</organism>
<evidence type="ECO:0000313" key="1">
    <source>
        <dbReference type="EMBL" id="GDY60604.1"/>
    </source>
</evidence>
<accession>A0A4D4LJG4</accession>
<dbReference type="InterPro" id="IPR050678">
    <property type="entry name" value="DNA_Partitioning_ATPase"/>
</dbReference>
<dbReference type="SUPFAM" id="SSF52540">
    <property type="entry name" value="P-loop containing nucleoside triphosphate hydrolases"/>
    <property type="match status" value="1"/>
</dbReference>
<dbReference type="PANTHER" id="PTHR13696">
    <property type="entry name" value="P-LOOP CONTAINING NUCLEOSIDE TRIPHOSPHATE HYDROLASE"/>
    <property type="match status" value="1"/>
</dbReference>
<dbReference type="PANTHER" id="PTHR13696:SF96">
    <property type="entry name" value="COBQ_COBB_MIND_PARA NUCLEOTIDE BINDING DOMAIN-CONTAINING PROTEIN"/>
    <property type="match status" value="1"/>
</dbReference>
<dbReference type="CDD" id="cd02042">
    <property type="entry name" value="ParAB_family"/>
    <property type="match status" value="1"/>
</dbReference>
<name>A0A4D4LJG4_STRVO</name>
<proteinExistence type="predicted"/>
<dbReference type="InterPro" id="IPR027417">
    <property type="entry name" value="P-loop_NTPase"/>
</dbReference>
<comment type="caution">
    <text evidence="1">The sequence shown here is derived from an EMBL/GenBank/DDBJ whole genome shotgun (WGS) entry which is preliminary data.</text>
</comment>
<dbReference type="EMBL" id="BJHW01000003">
    <property type="protein sequence ID" value="GDY60604.1"/>
    <property type="molecule type" value="Genomic_DNA"/>
</dbReference>
<evidence type="ECO:0000313" key="2">
    <source>
        <dbReference type="Proteomes" id="UP000301309"/>
    </source>
</evidence>
<dbReference type="RefSeq" id="WP_344598277.1">
    <property type="nucleotide sequence ID" value="NZ_BAAASO010000065.1"/>
</dbReference>
<dbReference type="Gene3D" id="3.40.50.300">
    <property type="entry name" value="P-loop containing nucleotide triphosphate hydrolases"/>
    <property type="match status" value="1"/>
</dbReference>